<dbReference type="RefSeq" id="WP_008870452.1">
    <property type="nucleotide sequence ID" value="NZ_ACJN02000002.1"/>
</dbReference>
<dbReference type="OrthoDB" id="5457847at2"/>
<dbReference type="Proteomes" id="UP000005496">
    <property type="component" value="Unassembled WGS sequence"/>
</dbReference>
<protein>
    <submittedName>
        <fullName evidence="2">Uncharacterized protein</fullName>
    </submittedName>
</protein>
<sequence>MSFREQMDRLVRSFELNPWQLFLVGWRLILSEIRWNFTRMFRQWEIRQMKKRLDQEKLKLAEAVVSGTSGRQEALNLKDSDLDLVLGQVSFLEEEISHLENELQARRRAFLENRMSRYLGRQD</sequence>
<dbReference type="AlphaFoldDB" id="D6SQW2"/>
<dbReference type="EMBL" id="ACJN02000002">
    <property type="protein sequence ID" value="EFI35138.1"/>
    <property type="molecule type" value="Genomic_DNA"/>
</dbReference>
<keyword evidence="1" id="KW-0175">Coiled coil</keyword>
<feature type="coiled-coil region" evidence="1">
    <location>
        <begin position="46"/>
        <end position="109"/>
    </location>
</feature>
<name>D6SQW2_9BACT</name>
<evidence type="ECO:0000313" key="3">
    <source>
        <dbReference type="Proteomes" id="UP000005496"/>
    </source>
</evidence>
<evidence type="ECO:0000313" key="2">
    <source>
        <dbReference type="EMBL" id="EFI35138.1"/>
    </source>
</evidence>
<comment type="caution">
    <text evidence="2">The sequence shown here is derived from an EMBL/GenBank/DDBJ whole genome shotgun (WGS) entry which is preliminary data.</text>
</comment>
<proteinExistence type="predicted"/>
<evidence type="ECO:0000256" key="1">
    <source>
        <dbReference type="SAM" id="Coils"/>
    </source>
</evidence>
<gene>
    <name evidence="2" type="ORF">Dthio_PD2533</name>
</gene>
<reference evidence="2" key="1">
    <citation type="submission" date="2010-05" db="EMBL/GenBank/DDBJ databases">
        <title>The draft genome of Desulfonatronospira thiodismutans ASO3-1.</title>
        <authorList>
            <consortium name="US DOE Joint Genome Institute (JGI-PGF)"/>
            <person name="Lucas S."/>
            <person name="Copeland A."/>
            <person name="Lapidus A."/>
            <person name="Cheng J.-F."/>
            <person name="Bruce D."/>
            <person name="Goodwin L."/>
            <person name="Pitluck S."/>
            <person name="Chertkov O."/>
            <person name="Brettin T."/>
            <person name="Detter J.C."/>
            <person name="Han C."/>
            <person name="Land M.L."/>
            <person name="Hauser L."/>
            <person name="Kyrpides N."/>
            <person name="Mikhailova N."/>
            <person name="Muyzer G."/>
            <person name="Woyke T."/>
        </authorList>
    </citation>
    <scope>NUCLEOTIDE SEQUENCE [LARGE SCALE GENOMIC DNA]</scope>
    <source>
        <strain evidence="2">ASO3-1</strain>
    </source>
</reference>
<keyword evidence="3" id="KW-1185">Reference proteome</keyword>
<dbReference type="eggNOG" id="ENOG502ZE0J">
    <property type="taxonomic scope" value="Bacteria"/>
</dbReference>
<accession>D6SQW2</accession>
<organism evidence="2 3">
    <name type="scientific">Desulfonatronospira thiodismutans ASO3-1</name>
    <dbReference type="NCBI Taxonomy" id="555779"/>
    <lineage>
        <taxon>Bacteria</taxon>
        <taxon>Pseudomonadati</taxon>
        <taxon>Thermodesulfobacteriota</taxon>
        <taxon>Desulfovibrionia</taxon>
        <taxon>Desulfovibrionales</taxon>
        <taxon>Desulfonatronovibrionaceae</taxon>
        <taxon>Desulfonatronospira</taxon>
    </lineage>
</organism>